<organism evidence="2 3">
    <name type="scientific">Paenibacillus medicaginis</name>
    <dbReference type="NCBI Taxonomy" id="1470560"/>
    <lineage>
        <taxon>Bacteria</taxon>
        <taxon>Bacillati</taxon>
        <taxon>Bacillota</taxon>
        <taxon>Bacilli</taxon>
        <taxon>Bacillales</taxon>
        <taxon>Paenibacillaceae</taxon>
        <taxon>Paenibacillus</taxon>
    </lineage>
</organism>
<keyword evidence="3" id="KW-1185">Reference proteome</keyword>
<evidence type="ECO:0000313" key="3">
    <source>
        <dbReference type="Proteomes" id="UP001580430"/>
    </source>
</evidence>
<accession>A0ABV5C7K8</accession>
<dbReference type="PROSITE" id="PS50005">
    <property type="entry name" value="TPR"/>
    <property type="match status" value="1"/>
</dbReference>
<protein>
    <recommendedName>
        <fullName evidence="4">Tetratricopeptide repeat protein</fullName>
    </recommendedName>
</protein>
<dbReference type="Gene3D" id="1.25.40.10">
    <property type="entry name" value="Tetratricopeptide repeat domain"/>
    <property type="match status" value="1"/>
</dbReference>
<dbReference type="EMBL" id="JBHIRY010000021">
    <property type="protein sequence ID" value="MFB5762535.1"/>
    <property type="molecule type" value="Genomic_DNA"/>
</dbReference>
<keyword evidence="1" id="KW-0802">TPR repeat</keyword>
<evidence type="ECO:0000313" key="2">
    <source>
        <dbReference type="EMBL" id="MFB5762535.1"/>
    </source>
</evidence>
<reference evidence="2 3" key="1">
    <citation type="submission" date="2024-09" db="EMBL/GenBank/DDBJ databases">
        <title>Paenibacillus zeirhizospherea sp. nov., isolated from surface of the maize (Zea mays) roots in a horticulture field, Hungary.</title>
        <authorList>
            <person name="Marton D."/>
            <person name="Farkas M."/>
            <person name="Bedics A."/>
            <person name="Toth E."/>
            <person name="Tancsics A."/>
            <person name="Boka K."/>
            <person name="Marati G."/>
            <person name="Kriszt B."/>
            <person name="Cserhati M."/>
        </authorList>
    </citation>
    <scope>NUCLEOTIDE SEQUENCE [LARGE SCALE GENOMIC DNA]</scope>
    <source>
        <strain evidence="2 3">JCM 18446</strain>
    </source>
</reference>
<sequence length="226" mass="26089">MKRALWNHFSMKGGMHNMLRHVFAEMNDMLDEIVKQYPSAQGPRKEELLQKWNLLRRMSDSIMDEWLAFEEKMGKLAGSGILQSTDDAPMLPEMNDEAFIHGQGYYRLMMYPEALAQFGKVAEFYPQSLLIQMYAAMSHMHLNQLEEAESLFHYSLGLTESGQIKAAIYNALGCVRAKKNQPEQAVQHFMLALQLDPALNEARHNMETCRSDPGRLRYSSHFMAYM</sequence>
<evidence type="ECO:0000256" key="1">
    <source>
        <dbReference type="PROSITE-ProRule" id="PRU00339"/>
    </source>
</evidence>
<dbReference type="InterPro" id="IPR019734">
    <property type="entry name" value="TPR_rpt"/>
</dbReference>
<dbReference type="RefSeq" id="WP_375521632.1">
    <property type="nucleotide sequence ID" value="NZ_JBHIRY010000021.1"/>
</dbReference>
<evidence type="ECO:0008006" key="4">
    <source>
        <dbReference type="Google" id="ProtNLM"/>
    </source>
</evidence>
<dbReference type="SUPFAM" id="SSF48452">
    <property type="entry name" value="TPR-like"/>
    <property type="match status" value="1"/>
</dbReference>
<comment type="caution">
    <text evidence="2">The sequence shown here is derived from an EMBL/GenBank/DDBJ whole genome shotgun (WGS) entry which is preliminary data.</text>
</comment>
<dbReference type="InterPro" id="IPR011990">
    <property type="entry name" value="TPR-like_helical_dom_sf"/>
</dbReference>
<proteinExistence type="predicted"/>
<dbReference type="SMART" id="SM00028">
    <property type="entry name" value="TPR"/>
    <property type="match status" value="1"/>
</dbReference>
<dbReference type="Proteomes" id="UP001580430">
    <property type="component" value="Unassembled WGS sequence"/>
</dbReference>
<name>A0ABV5C7K8_9BACL</name>
<feature type="repeat" description="TPR" evidence="1">
    <location>
        <begin position="166"/>
        <end position="199"/>
    </location>
</feature>
<gene>
    <name evidence="2" type="ORF">ACE5LO_19305</name>
</gene>